<accession>A0A9Q8WEP9</accession>
<evidence type="ECO:0000313" key="2">
    <source>
        <dbReference type="Proteomes" id="UP000830671"/>
    </source>
</evidence>
<protein>
    <submittedName>
        <fullName evidence="1">Uncharacterized protein</fullName>
    </submittedName>
</protein>
<evidence type="ECO:0000313" key="1">
    <source>
        <dbReference type="EMBL" id="UQC80496.1"/>
    </source>
</evidence>
<dbReference type="AlphaFoldDB" id="A0A9Q8WEP9"/>
<name>A0A9Q8WEP9_9PEZI</name>
<reference evidence="1" key="1">
    <citation type="journal article" date="2021" name="Mol. Plant Microbe Interact.">
        <title>Complete Genome Sequence of the Plant-Pathogenic Fungus Colletotrichum lupini.</title>
        <authorList>
            <person name="Baroncelli R."/>
            <person name="Pensec F."/>
            <person name="Da Lio D."/>
            <person name="Boufleur T."/>
            <person name="Vicente I."/>
            <person name="Sarrocco S."/>
            <person name="Picot A."/>
            <person name="Baraldi E."/>
            <person name="Sukno S."/>
            <person name="Thon M."/>
            <person name="Le Floch G."/>
        </authorList>
    </citation>
    <scope>NUCLEOTIDE SEQUENCE</scope>
    <source>
        <strain evidence="1">IMI 504893</strain>
    </source>
</reference>
<dbReference type="GeneID" id="73339993"/>
<sequence>MGRNGVVVLDWQTTGFIWVKGVTLFFDTVHSIWVTLCPMKLQTHEYARHAKMAE</sequence>
<organism evidence="1 2">
    <name type="scientific">Colletotrichum lupini</name>
    <dbReference type="NCBI Taxonomy" id="145971"/>
    <lineage>
        <taxon>Eukaryota</taxon>
        <taxon>Fungi</taxon>
        <taxon>Dikarya</taxon>
        <taxon>Ascomycota</taxon>
        <taxon>Pezizomycotina</taxon>
        <taxon>Sordariomycetes</taxon>
        <taxon>Hypocreomycetidae</taxon>
        <taxon>Glomerellales</taxon>
        <taxon>Glomerellaceae</taxon>
        <taxon>Colletotrichum</taxon>
        <taxon>Colletotrichum acutatum species complex</taxon>
    </lineage>
</organism>
<keyword evidence="2" id="KW-1185">Reference proteome</keyword>
<dbReference type="KEGG" id="clup:CLUP02_05979"/>
<proteinExistence type="predicted"/>
<dbReference type="RefSeq" id="XP_049142126.1">
    <property type="nucleotide sequence ID" value="XM_049284983.1"/>
</dbReference>
<dbReference type="Proteomes" id="UP000830671">
    <property type="component" value="Chromosome 3"/>
</dbReference>
<dbReference type="EMBL" id="CP019475">
    <property type="protein sequence ID" value="UQC80496.1"/>
    <property type="molecule type" value="Genomic_DNA"/>
</dbReference>
<gene>
    <name evidence="1" type="ORF">CLUP02_05979</name>
</gene>